<reference evidence="8 10" key="1">
    <citation type="submission" date="2019-07" db="EMBL/GenBank/DDBJ databases">
        <title>Whole genome shotgun sequence of Halomonas pacifica NBRC 102220.</title>
        <authorList>
            <person name="Hosoyama A."/>
            <person name="Uohara A."/>
            <person name="Ohji S."/>
            <person name="Ichikawa N."/>
        </authorList>
    </citation>
    <scope>NUCLEOTIDE SEQUENCE [LARGE SCALE GENOMIC DNA]</scope>
    <source>
        <strain evidence="8 10">NBRC 102220</strain>
    </source>
</reference>
<dbReference type="GO" id="GO:0016020">
    <property type="term" value="C:membrane"/>
    <property type="evidence" value="ECO:0007669"/>
    <property type="project" value="InterPro"/>
</dbReference>
<name>A0A510XBP0_9GAMM</name>
<gene>
    <name evidence="8" type="ORF">HPA02_31410</name>
    <name evidence="9" type="ORF">I7V36_06915</name>
</gene>
<dbReference type="Proteomes" id="UP000321275">
    <property type="component" value="Unassembled WGS sequence"/>
</dbReference>
<evidence type="ECO:0000256" key="1">
    <source>
        <dbReference type="ARBA" id="ARBA00009477"/>
    </source>
</evidence>
<evidence type="ECO:0000256" key="4">
    <source>
        <dbReference type="ARBA" id="ARBA00023136"/>
    </source>
</evidence>
<accession>A0A510XBP0</accession>
<dbReference type="OrthoDB" id="9811754at2"/>
<evidence type="ECO:0000313" key="8">
    <source>
        <dbReference type="EMBL" id="GEK48858.1"/>
    </source>
</evidence>
<dbReference type="AlphaFoldDB" id="A0A510XBP0"/>
<dbReference type="Gene3D" id="2.40.30.170">
    <property type="match status" value="1"/>
</dbReference>
<evidence type="ECO:0000256" key="2">
    <source>
        <dbReference type="ARBA" id="ARBA00022692"/>
    </source>
</evidence>
<evidence type="ECO:0000313" key="10">
    <source>
        <dbReference type="Proteomes" id="UP000321275"/>
    </source>
</evidence>
<keyword evidence="2" id="KW-0812">Transmembrane</keyword>
<dbReference type="EMBL" id="BJUK01000052">
    <property type="protein sequence ID" value="GEK48858.1"/>
    <property type="molecule type" value="Genomic_DNA"/>
</dbReference>
<dbReference type="GO" id="GO:0022857">
    <property type="term" value="F:transmembrane transporter activity"/>
    <property type="evidence" value="ECO:0007669"/>
    <property type="project" value="InterPro"/>
</dbReference>
<dbReference type="InterPro" id="IPR058634">
    <property type="entry name" value="AaeA-lik-b-barrel"/>
</dbReference>
<keyword evidence="10" id="KW-1185">Reference proteome</keyword>
<dbReference type="Pfam" id="PF25878">
    <property type="entry name" value="HH_AAEA_pHBA"/>
    <property type="match status" value="1"/>
</dbReference>
<dbReference type="InterPro" id="IPR058632">
    <property type="entry name" value="HH_AaeA"/>
</dbReference>
<keyword evidence="4" id="KW-0472">Membrane</keyword>
<keyword evidence="3" id="KW-1133">Transmembrane helix</keyword>
<dbReference type="NCBIfam" id="TIGR01730">
    <property type="entry name" value="RND_mfp"/>
    <property type="match status" value="1"/>
</dbReference>
<protein>
    <submittedName>
        <fullName evidence="9">HlyD family secretion protein</fullName>
    </submittedName>
</protein>
<evidence type="ECO:0000259" key="7">
    <source>
        <dbReference type="Pfam" id="PF25963"/>
    </source>
</evidence>
<reference evidence="9 11" key="2">
    <citation type="submission" date="2020-12" db="EMBL/GenBank/DDBJ databases">
        <title>Draft genome sequence of Halomonas pacifica strain CARE-V15.</title>
        <authorList>
            <person name="Vignesh N."/>
            <person name="Thabitha A."/>
            <person name="Saravanan R."/>
            <person name="Manigandan V."/>
        </authorList>
    </citation>
    <scope>NUCLEOTIDE SEQUENCE [LARGE SCALE GENOMIC DNA]</scope>
    <source>
        <strain evidence="9 11">CARE-V15</strain>
    </source>
</reference>
<comment type="caution">
    <text evidence="8">The sequence shown here is derived from an EMBL/GenBank/DDBJ whole genome shotgun (WGS) entry which is preliminary data.</text>
</comment>
<organism evidence="8 10">
    <name type="scientific">Bisbaumannia pacifica</name>
    <dbReference type="NCBI Taxonomy" id="77098"/>
    <lineage>
        <taxon>Bacteria</taxon>
        <taxon>Pseudomonadati</taxon>
        <taxon>Pseudomonadota</taxon>
        <taxon>Gammaproteobacteria</taxon>
        <taxon>Oceanospirillales</taxon>
        <taxon>Halomonadaceae</taxon>
        <taxon>Bisbaumannia</taxon>
    </lineage>
</organism>
<dbReference type="InterPro" id="IPR006143">
    <property type="entry name" value="RND_pump_MFP"/>
</dbReference>
<keyword evidence="5" id="KW-0175">Coiled coil</keyword>
<proteinExistence type="inferred from homology"/>
<dbReference type="EMBL" id="JAEDAF010000005">
    <property type="protein sequence ID" value="MBH8579824.1"/>
    <property type="molecule type" value="Genomic_DNA"/>
</dbReference>
<evidence type="ECO:0000313" key="9">
    <source>
        <dbReference type="EMBL" id="MBH8579824.1"/>
    </source>
</evidence>
<feature type="domain" description="p-hydroxybenzoic acid efflux pump subunit AaeA-like beta-barrel" evidence="7">
    <location>
        <begin position="186"/>
        <end position="282"/>
    </location>
</feature>
<evidence type="ECO:0000313" key="11">
    <source>
        <dbReference type="Proteomes" id="UP000651738"/>
    </source>
</evidence>
<dbReference type="PANTHER" id="PTHR30367:SF12">
    <property type="entry name" value="P-HYDROXYBENZOIC ACID EFFLUX PUMP SUBUNIT AAEA"/>
    <property type="match status" value="1"/>
</dbReference>
<evidence type="ECO:0000256" key="3">
    <source>
        <dbReference type="ARBA" id="ARBA00022989"/>
    </source>
</evidence>
<dbReference type="PANTHER" id="PTHR30367">
    <property type="entry name" value="P-HYDROXYBENZOIC ACID EFFLUX PUMP SUBUNIT AAEA-RELATED"/>
    <property type="match status" value="1"/>
</dbReference>
<sequence>MRTRLRLLVTLAVVALAALAGLWLWYAYLYTPWTRDGRVRAEIITLASQVSGPVETLWVTDGQAVAAGEPLFRIEPDRYRHLVEGAEATLERRRAELELRRHEAERRDRLGAGVLSAEHLEAARIDRRVAAAALAQAESELARARLDLAHTTVTAPVAGHVLNLRLAGGNPITAGTPVMALVRDDSWYVTGYFEETKLPRIRVGDPARVHLMSGDITLSGRVAAIGRGIADPNTTPDDQLLPRVQPTFSWVRLAQRIPVHIALDALPEGLPLSVGMTASVRILDAAAE</sequence>
<comment type="similarity">
    <text evidence="1">Belongs to the membrane fusion protein (MFP) (TC 8.A.1) family.</text>
</comment>
<dbReference type="Gene3D" id="2.40.50.100">
    <property type="match status" value="1"/>
</dbReference>
<dbReference type="Proteomes" id="UP000651738">
    <property type="component" value="Unassembled WGS sequence"/>
</dbReference>
<dbReference type="RefSeq" id="WP_146804184.1">
    <property type="nucleotide sequence ID" value="NZ_BJUK01000052.1"/>
</dbReference>
<dbReference type="Pfam" id="PF25963">
    <property type="entry name" value="Beta-barrel_AAEA"/>
    <property type="match status" value="1"/>
</dbReference>
<feature type="domain" description="p-hydroxybenzoic acid efflux pump subunit AaeA alpha-helical hairpin" evidence="6">
    <location>
        <begin position="78"/>
        <end position="148"/>
    </location>
</feature>
<evidence type="ECO:0000256" key="5">
    <source>
        <dbReference type="SAM" id="Coils"/>
    </source>
</evidence>
<feature type="coiled-coil region" evidence="5">
    <location>
        <begin position="85"/>
        <end position="147"/>
    </location>
</feature>
<dbReference type="SUPFAM" id="SSF111369">
    <property type="entry name" value="HlyD-like secretion proteins"/>
    <property type="match status" value="1"/>
</dbReference>
<dbReference type="InterPro" id="IPR050393">
    <property type="entry name" value="MFP_Efflux_Pump"/>
</dbReference>
<evidence type="ECO:0000259" key="6">
    <source>
        <dbReference type="Pfam" id="PF25878"/>
    </source>
</evidence>